<evidence type="ECO:0000313" key="8">
    <source>
        <dbReference type="Proteomes" id="UP000055611"/>
    </source>
</evidence>
<reference evidence="7 9" key="2">
    <citation type="submission" date="2019-03" db="EMBL/GenBank/DDBJ databases">
        <title>Genomic Encyclopedia of Type Strains, Phase IV (KMG-IV): sequencing the most valuable type-strain genomes for metagenomic binning, comparative biology and taxonomic classification.</title>
        <authorList>
            <person name="Goeker M."/>
        </authorList>
    </citation>
    <scope>NUCLEOTIDE SEQUENCE [LARGE SCALE GENOMIC DNA]</scope>
    <source>
        <strain evidence="7 9">DSM 101483</strain>
    </source>
</reference>
<evidence type="ECO:0000256" key="1">
    <source>
        <dbReference type="ARBA" id="ARBA00005417"/>
    </source>
</evidence>
<dbReference type="EMBL" id="CP014206">
    <property type="protein sequence ID" value="AMK11037.1"/>
    <property type="molecule type" value="Genomic_DNA"/>
</dbReference>
<dbReference type="GO" id="GO:0140359">
    <property type="term" value="F:ABC-type transporter activity"/>
    <property type="evidence" value="ECO:0007669"/>
    <property type="project" value="InterPro"/>
</dbReference>
<evidence type="ECO:0000259" key="5">
    <source>
        <dbReference type="PROSITE" id="PS50893"/>
    </source>
</evidence>
<dbReference type="EMBL" id="SOBK01000001">
    <property type="protein sequence ID" value="TDT92047.1"/>
    <property type="molecule type" value="Genomic_DNA"/>
</dbReference>
<gene>
    <name evidence="6" type="ORF">AWY79_07890</name>
    <name evidence="7" type="ORF">EDC59_101451</name>
</gene>
<dbReference type="GO" id="GO:0005524">
    <property type="term" value="F:ATP binding"/>
    <property type="evidence" value="ECO:0007669"/>
    <property type="project" value="UniProtKB-KW"/>
</dbReference>
<proteinExistence type="inferred from homology"/>
<evidence type="ECO:0000256" key="3">
    <source>
        <dbReference type="ARBA" id="ARBA00022741"/>
    </source>
</evidence>
<dbReference type="Gene3D" id="3.40.50.300">
    <property type="entry name" value="P-loop containing nucleotide triphosphate hydrolases"/>
    <property type="match status" value="1"/>
</dbReference>
<organism evidence="7 9">
    <name type="scientific">Pseudodesulfovibrio indicus</name>
    <dbReference type="NCBI Taxonomy" id="1716143"/>
    <lineage>
        <taxon>Bacteria</taxon>
        <taxon>Pseudomonadati</taxon>
        <taxon>Thermodesulfobacteriota</taxon>
        <taxon>Desulfovibrionia</taxon>
        <taxon>Desulfovibrionales</taxon>
        <taxon>Desulfovibrionaceae</taxon>
    </lineage>
</organism>
<keyword evidence="4 7" id="KW-0067">ATP-binding</keyword>
<dbReference type="SUPFAM" id="SSF52540">
    <property type="entry name" value="P-loop containing nucleoside triphosphate hydrolases"/>
    <property type="match status" value="1"/>
</dbReference>
<keyword evidence="8" id="KW-1185">Reference proteome</keyword>
<dbReference type="SMART" id="SM00382">
    <property type="entry name" value="AAA"/>
    <property type="match status" value="1"/>
</dbReference>
<dbReference type="InterPro" id="IPR015860">
    <property type="entry name" value="ABC_transpr_TagH-like"/>
</dbReference>
<keyword evidence="3" id="KW-0547">Nucleotide-binding</keyword>
<dbReference type="Proteomes" id="UP000055611">
    <property type="component" value="Chromosome"/>
</dbReference>
<dbReference type="AlphaFoldDB" id="A0A126QMJ7"/>
<dbReference type="InterPro" id="IPR017871">
    <property type="entry name" value="ABC_transporter-like_CS"/>
</dbReference>
<accession>A0A126QMJ7</accession>
<feature type="domain" description="ABC transporter" evidence="5">
    <location>
        <begin position="2"/>
        <end position="215"/>
    </location>
</feature>
<dbReference type="GO" id="GO:0016887">
    <property type="term" value="F:ATP hydrolysis activity"/>
    <property type="evidence" value="ECO:0007669"/>
    <property type="project" value="InterPro"/>
</dbReference>
<evidence type="ECO:0000313" key="6">
    <source>
        <dbReference type="EMBL" id="AMK11037.1"/>
    </source>
</evidence>
<dbReference type="PROSITE" id="PS00211">
    <property type="entry name" value="ABC_TRANSPORTER_1"/>
    <property type="match status" value="1"/>
</dbReference>
<dbReference type="InterPro" id="IPR003593">
    <property type="entry name" value="AAA+_ATPase"/>
</dbReference>
<dbReference type="InterPro" id="IPR027417">
    <property type="entry name" value="P-loop_NTPase"/>
</dbReference>
<dbReference type="RefSeq" id="WP_066802233.1">
    <property type="nucleotide sequence ID" value="NZ_SOBK01000001.1"/>
</dbReference>
<dbReference type="PANTHER" id="PTHR46743">
    <property type="entry name" value="TEICHOIC ACIDS EXPORT ATP-BINDING PROTEIN TAGH"/>
    <property type="match status" value="1"/>
</dbReference>
<protein>
    <submittedName>
        <fullName evidence="6 7">ATP-binding protein</fullName>
    </submittedName>
</protein>
<dbReference type="PROSITE" id="PS50893">
    <property type="entry name" value="ABC_TRANSPORTER_2"/>
    <property type="match status" value="1"/>
</dbReference>
<dbReference type="PANTHER" id="PTHR46743:SF2">
    <property type="entry name" value="TEICHOIC ACIDS EXPORT ATP-BINDING PROTEIN TAGH"/>
    <property type="match status" value="1"/>
</dbReference>
<keyword evidence="2" id="KW-0813">Transport</keyword>
<sequence>MIIGKNVVKRYKTRKGYNTVLDDVSFVLEPGVNVGFLGRNGAGKSTLLRILGGAELPTSGTVTRVGTVSWPIGFAGSFQGSMTGFENLRFVCRVYAVDYREVMDFVLEFSELGDYLYMPVSSYSSGMRAKLAFGLSMAIKFNFYLIDEITAVGDAKFKYKCKYEFAKMKKYATLIIVSHNPQTISSYCDRVFVFDKGKIIKFDDVDKGLELYESL</sequence>
<dbReference type="CDD" id="cd03220">
    <property type="entry name" value="ABC_KpsT_Wzt"/>
    <property type="match status" value="1"/>
</dbReference>
<evidence type="ECO:0000256" key="4">
    <source>
        <dbReference type="ARBA" id="ARBA00022840"/>
    </source>
</evidence>
<evidence type="ECO:0000256" key="2">
    <source>
        <dbReference type="ARBA" id="ARBA00022448"/>
    </source>
</evidence>
<evidence type="ECO:0000313" key="7">
    <source>
        <dbReference type="EMBL" id="TDT92047.1"/>
    </source>
</evidence>
<dbReference type="Proteomes" id="UP000295506">
    <property type="component" value="Unassembled WGS sequence"/>
</dbReference>
<dbReference type="GO" id="GO:0016020">
    <property type="term" value="C:membrane"/>
    <property type="evidence" value="ECO:0007669"/>
    <property type="project" value="InterPro"/>
</dbReference>
<dbReference type="OrthoDB" id="9809450at2"/>
<dbReference type="InterPro" id="IPR050683">
    <property type="entry name" value="Bact_Polysacc_Export_ATP-bd"/>
</dbReference>
<evidence type="ECO:0000313" key="9">
    <source>
        <dbReference type="Proteomes" id="UP000295506"/>
    </source>
</evidence>
<reference evidence="6 8" key="1">
    <citation type="journal article" date="2016" name="Front. Microbiol.">
        <title>Genome Sequence of the Piezophilic, Mesophilic Sulfate-Reducing Bacterium Desulfovibrio indicus J2T.</title>
        <authorList>
            <person name="Cao J."/>
            <person name="Maignien L."/>
            <person name="Shao Z."/>
            <person name="Alain K."/>
            <person name="Jebbar M."/>
        </authorList>
    </citation>
    <scope>NUCLEOTIDE SEQUENCE [LARGE SCALE GENOMIC DNA]</scope>
    <source>
        <strain evidence="6 8">J2</strain>
    </source>
</reference>
<comment type="similarity">
    <text evidence="1">Belongs to the ABC transporter superfamily.</text>
</comment>
<name>A0A126QMJ7_9BACT</name>
<dbReference type="InterPro" id="IPR003439">
    <property type="entry name" value="ABC_transporter-like_ATP-bd"/>
</dbReference>
<dbReference type="Pfam" id="PF00005">
    <property type="entry name" value="ABC_tran"/>
    <property type="match status" value="1"/>
</dbReference>
<dbReference type="KEGG" id="dej:AWY79_07890"/>